<reference evidence="1" key="1">
    <citation type="submission" date="2022-04" db="EMBL/GenBank/DDBJ databases">
        <title>Genome of the entomopathogenic fungus Entomophthora muscae.</title>
        <authorList>
            <person name="Elya C."/>
            <person name="Lovett B.R."/>
            <person name="Lee E."/>
            <person name="Macias A.M."/>
            <person name="Hajek A.E."/>
            <person name="De Bivort B.L."/>
            <person name="Kasson M.T."/>
            <person name="De Fine Licht H.H."/>
            <person name="Stajich J.E."/>
        </authorList>
    </citation>
    <scope>NUCLEOTIDE SEQUENCE</scope>
    <source>
        <strain evidence="1">Berkeley</strain>
    </source>
</reference>
<dbReference type="EMBL" id="QTSX02005851">
    <property type="protein sequence ID" value="KAJ9056912.1"/>
    <property type="molecule type" value="Genomic_DNA"/>
</dbReference>
<organism evidence="1 2">
    <name type="scientific">Entomophthora muscae</name>
    <dbReference type="NCBI Taxonomy" id="34485"/>
    <lineage>
        <taxon>Eukaryota</taxon>
        <taxon>Fungi</taxon>
        <taxon>Fungi incertae sedis</taxon>
        <taxon>Zoopagomycota</taxon>
        <taxon>Entomophthoromycotina</taxon>
        <taxon>Entomophthoromycetes</taxon>
        <taxon>Entomophthorales</taxon>
        <taxon>Entomophthoraceae</taxon>
        <taxon>Entomophthora</taxon>
    </lineage>
</organism>
<accession>A0ACC2S3V8</accession>
<comment type="caution">
    <text evidence="1">The sequence shown here is derived from an EMBL/GenBank/DDBJ whole genome shotgun (WGS) entry which is preliminary data.</text>
</comment>
<name>A0ACC2S3V8_9FUNG</name>
<dbReference type="Proteomes" id="UP001165960">
    <property type="component" value="Unassembled WGS sequence"/>
</dbReference>
<protein>
    <submittedName>
        <fullName evidence="1">Uncharacterized protein</fullName>
    </submittedName>
</protein>
<sequence>MASAARFRLAGASPGRIGLYSGGDVFPGRWQVEWEQDDQVKLGGDWIWCTPMGILIPFNKSSDKVLPWDDPGELTTPPRASIFFFIV</sequence>
<evidence type="ECO:0000313" key="2">
    <source>
        <dbReference type="Proteomes" id="UP001165960"/>
    </source>
</evidence>
<evidence type="ECO:0000313" key="1">
    <source>
        <dbReference type="EMBL" id="KAJ9056912.1"/>
    </source>
</evidence>
<proteinExistence type="predicted"/>
<keyword evidence="2" id="KW-1185">Reference proteome</keyword>
<gene>
    <name evidence="1" type="ORF">DSO57_1027764</name>
</gene>